<dbReference type="PROSITE" id="PS00092">
    <property type="entry name" value="N6_MTASE"/>
    <property type="match status" value="1"/>
</dbReference>
<keyword evidence="8" id="KW-1185">Reference proteome</keyword>
<dbReference type="PRINTS" id="PR00507">
    <property type="entry name" value="N12N6MTFRASE"/>
</dbReference>
<dbReference type="PANTHER" id="PTHR33841">
    <property type="entry name" value="DNA METHYLTRANSFERASE YEEA-RELATED"/>
    <property type="match status" value="1"/>
</dbReference>
<gene>
    <name evidence="7" type="ORF">QQ020_21780</name>
</gene>
<dbReference type="InterPro" id="IPR029063">
    <property type="entry name" value="SAM-dependent_MTases_sf"/>
</dbReference>
<dbReference type="InterPro" id="IPR003356">
    <property type="entry name" value="DNA_methylase_A-5"/>
</dbReference>
<protein>
    <submittedName>
        <fullName evidence="7">N-6 DNA methylase</fullName>
    </submittedName>
</protein>
<comment type="similarity">
    <text evidence="1">Belongs to the N(4)/N(6)-methyltransferase family.</text>
</comment>
<feature type="domain" description="DNA methylase adenine-specific" evidence="6">
    <location>
        <begin position="10"/>
        <end position="126"/>
    </location>
</feature>
<organism evidence="7 8">
    <name type="scientific">Agaribacillus aureus</name>
    <dbReference type="NCBI Taxonomy" id="3051825"/>
    <lineage>
        <taxon>Bacteria</taxon>
        <taxon>Pseudomonadati</taxon>
        <taxon>Bacteroidota</taxon>
        <taxon>Cytophagia</taxon>
        <taxon>Cytophagales</taxon>
        <taxon>Splendidivirgaceae</taxon>
        <taxon>Agaribacillus</taxon>
    </lineage>
</organism>
<dbReference type="GO" id="GO:0032259">
    <property type="term" value="P:methylation"/>
    <property type="evidence" value="ECO:0007669"/>
    <property type="project" value="UniProtKB-KW"/>
</dbReference>
<evidence type="ECO:0000256" key="1">
    <source>
        <dbReference type="ARBA" id="ARBA00006594"/>
    </source>
</evidence>
<dbReference type="CDD" id="cd02440">
    <property type="entry name" value="AdoMet_MTases"/>
    <property type="match status" value="1"/>
</dbReference>
<dbReference type="RefSeq" id="WP_346760063.1">
    <property type="nucleotide sequence ID" value="NZ_JAUJEB010000005.1"/>
</dbReference>
<evidence type="ECO:0000313" key="8">
    <source>
        <dbReference type="Proteomes" id="UP001172083"/>
    </source>
</evidence>
<evidence type="ECO:0000256" key="3">
    <source>
        <dbReference type="ARBA" id="ARBA00022679"/>
    </source>
</evidence>
<proteinExistence type="inferred from homology"/>
<evidence type="ECO:0000313" key="7">
    <source>
        <dbReference type="EMBL" id="MDN5214724.1"/>
    </source>
</evidence>
<dbReference type="InterPro" id="IPR050953">
    <property type="entry name" value="N4_N6_ade-DNA_methylase"/>
</dbReference>
<evidence type="ECO:0000259" key="6">
    <source>
        <dbReference type="Pfam" id="PF02384"/>
    </source>
</evidence>
<keyword evidence="4" id="KW-0949">S-adenosyl-L-methionine</keyword>
<dbReference type="EMBL" id="JAUJEB010000005">
    <property type="protein sequence ID" value="MDN5214724.1"/>
    <property type="molecule type" value="Genomic_DNA"/>
</dbReference>
<dbReference type="SUPFAM" id="SSF53335">
    <property type="entry name" value="S-adenosyl-L-methionine-dependent methyltransferases"/>
    <property type="match status" value="1"/>
</dbReference>
<evidence type="ECO:0000256" key="2">
    <source>
        <dbReference type="ARBA" id="ARBA00022603"/>
    </source>
</evidence>
<evidence type="ECO:0000256" key="4">
    <source>
        <dbReference type="ARBA" id="ARBA00022691"/>
    </source>
</evidence>
<reference evidence="7" key="1">
    <citation type="submission" date="2023-06" db="EMBL/GenBank/DDBJ databases">
        <title>Genomic of Agaribacillus aureum.</title>
        <authorList>
            <person name="Wang G."/>
        </authorList>
    </citation>
    <scope>NUCLEOTIDE SEQUENCE</scope>
    <source>
        <strain evidence="7">BMA12</strain>
    </source>
</reference>
<comment type="caution">
    <text evidence="7">The sequence shown here is derived from an EMBL/GenBank/DDBJ whole genome shotgun (WGS) entry which is preliminary data.</text>
</comment>
<dbReference type="InterPro" id="IPR002052">
    <property type="entry name" value="DNA_methylase_N6_adenine_CS"/>
</dbReference>
<keyword evidence="3" id="KW-0808">Transferase</keyword>
<dbReference type="PANTHER" id="PTHR33841:SF5">
    <property type="entry name" value="DNA METHYLASE (MODIFICATION METHYLASE) (METHYLTRANSFERASE)-RELATED"/>
    <property type="match status" value="1"/>
</dbReference>
<dbReference type="Proteomes" id="UP001172083">
    <property type="component" value="Unassembled WGS sequence"/>
</dbReference>
<sequence>MEVIAADISNKKHLGQYFSGNAIASLLAHLADYQKARSVIDPMSGTGDMIAACEPSTNPDKHYYGVEIDHDVIEQSIQRFQSNPNVKLLDGNVFKPNIIRQLASNSYDLVITNPPYVRYQTINDNKVNQPESLGTPEIKENLIASLPLFKHLDAKDRELFSVLISNYSGLADLAVPSWFLCALITKVGGKIAMVVPQTWLNRNYAGVIHYLLLKWFQIEYIVEDANSAWFQSAQVKTTLIVAKRIERKELISTWKKECLTYCSVFSAARNENSLIGKIFPSQPQPEKRFVKTINNGKHQNGLFATSKIRLADFANDLKKNTANQRWFRLVEPEQVETTLGTNSLKVPSKLRSWLENRTDQFQSLYDIGVNVSQGLRTGANIFFYMDIVESVGEGIIARPGKPFEPKSILIPSEFYREVIRKQSELDESFDTSAFVPKGIVLSLQSGICQEDLKALKGINIVVEHSYQVLPEELSKHICRATKLNIGTKDNPKFIPVLSAVAPNVKAWNPNRPKELPRYWYMLPPFTKRHCPDLFIPRVNGLHPFTRLNNGCKYLIDANFSTLWISDDSHKFNHYAILALLNSSWCIVAMEEYGTVMGGGALKLEATQIKKLPVPVLSAGSVEKLSTLGKRLAHTPNDTNKTLAQIDRIVIAALGFETELENKIANLISLKDQLLNQRNSK</sequence>
<evidence type="ECO:0000256" key="5">
    <source>
        <dbReference type="ARBA" id="ARBA00022747"/>
    </source>
</evidence>
<accession>A0ABT8LAE0</accession>
<keyword evidence="2 7" id="KW-0489">Methyltransferase</keyword>
<dbReference type="Gene3D" id="3.40.50.150">
    <property type="entry name" value="Vaccinia Virus protein VP39"/>
    <property type="match status" value="1"/>
</dbReference>
<dbReference type="GO" id="GO:0008168">
    <property type="term" value="F:methyltransferase activity"/>
    <property type="evidence" value="ECO:0007669"/>
    <property type="project" value="UniProtKB-KW"/>
</dbReference>
<dbReference type="Pfam" id="PF02384">
    <property type="entry name" value="N6_Mtase"/>
    <property type="match status" value="1"/>
</dbReference>
<keyword evidence="5" id="KW-0680">Restriction system</keyword>
<name>A0ABT8LAE0_9BACT</name>